<dbReference type="OrthoDB" id="5592879at2759"/>
<feature type="compositionally biased region" description="Polar residues" evidence="1">
    <location>
        <begin position="98"/>
        <end position="107"/>
    </location>
</feature>
<dbReference type="AlphaFoldDB" id="A0A9W8DY94"/>
<dbReference type="EMBL" id="JANBPY010004008">
    <property type="protein sequence ID" value="KAJ1949466.1"/>
    <property type="molecule type" value="Genomic_DNA"/>
</dbReference>
<reference evidence="2" key="1">
    <citation type="submission" date="2022-07" db="EMBL/GenBank/DDBJ databases">
        <title>Phylogenomic reconstructions and comparative analyses of Kickxellomycotina fungi.</title>
        <authorList>
            <person name="Reynolds N.K."/>
            <person name="Stajich J.E."/>
            <person name="Barry K."/>
            <person name="Grigoriev I.V."/>
            <person name="Crous P."/>
            <person name="Smith M.E."/>
        </authorList>
    </citation>
    <scope>NUCLEOTIDE SEQUENCE</scope>
    <source>
        <strain evidence="2">RSA 1196</strain>
    </source>
</reference>
<feature type="region of interest" description="Disordered" evidence="1">
    <location>
        <begin position="178"/>
        <end position="198"/>
    </location>
</feature>
<evidence type="ECO:0000256" key="1">
    <source>
        <dbReference type="SAM" id="MobiDB-lite"/>
    </source>
</evidence>
<feature type="region of interest" description="Disordered" evidence="1">
    <location>
        <begin position="96"/>
        <end position="115"/>
    </location>
</feature>
<protein>
    <submittedName>
        <fullName evidence="2">Uncharacterized protein</fullName>
    </submittedName>
</protein>
<comment type="caution">
    <text evidence="2">The sequence shown here is derived from an EMBL/GenBank/DDBJ whole genome shotgun (WGS) entry which is preliminary data.</text>
</comment>
<name>A0A9W8DY94_9FUNG</name>
<gene>
    <name evidence="2" type="ORF">IWQ62_006729</name>
</gene>
<evidence type="ECO:0000313" key="3">
    <source>
        <dbReference type="Proteomes" id="UP001150925"/>
    </source>
</evidence>
<proteinExistence type="predicted"/>
<accession>A0A9W8DY94</accession>
<dbReference type="Proteomes" id="UP001150925">
    <property type="component" value="Unassembled WGS sequence"/>
</dbReference>
<evidence type="ECO:0000313" key="2">
    <source>
        <dbReference type="EMBL" id="KAJ1949466.1"/>
    </source>
</evidence>
<feature type="region of interest" description="Disordered" evidence="1">
    <location>
        <begin position="242"/>
        <end position="278"/>
    </location>
</feature>
<feature type="non-terminal residue" evidence="2">
    <location>
        <position position="278"/>
    </location>
</feature>
<sequence>MTMNSPIVLPTPIRLGKFTSEMDTVQLDTPLRGILNYHDPTTPHDATRERRKQMRKSLNRRVSFAATAHVRLFEKEHDEWNSGSSFSDGNPSFDASLMGSSLSQDTLGSPAPVAPTNRFQLPDLATTAGSQLEDDFSLNLSLDTSQLLPSRNVESPVPPSSKEEKMVRVGLFGSLTSVHPQAADPDVPPELDEHDASSMSLVSNASVDSPGWNLVSHYPDNDSLDGSASGEDEDMSLVTDTLPMDYVPYPDPSSVQEPPTASPTQTIPQDTTMDITEC</sequence>
<organism evidence="2 3">
    <name type="scientific">Dispira parvispora</name>
    <dbReference type="NCBI Taxonomy" id="1520584"/>
    <lineage>
        <taxon>Eukaryota</taxon>
        <taxon>Fungi</taxon>
        <taxon>Fungi incertae sedis</taxon>
        <taxon>Zoopagomycota</taxon>
        <taxon>Kickxellomycotina</taxon>
        <taxon>Dimargaritomycetes</taxon>
        <taxon>Dimargaritales</taxon>
        <taxon>Dimargaritaceae</taxon>
        <taxon>Dispira</taxon>
    </lineage>
</organism>
<feature type="compositionally biased region" description="Polar residues" evidence="1">
    <location>
        <begin position="253"/>
        <end position="278"/>
    </location>
</feature>
<keyword evidence="3" id="KW-1185">Reference proteome</keyword>